<name>A0ACC0I474_9ERIC</name>
<organism evidence="1 2">
    <name type="scientific">Camellia lanceoleosa</name>
    <dbReference type="NCBI Taxonomy" id="1840588"/>
    <lineage>
        <taxon>Eukaryota</taxon>
        <taxon>Viridiplantae</taxon>
        <taxon>Streptophyta</taxon>
        <taxon>Embryophyta</taxon>
        <taxon>Tracheophyta</taxon>
        <taxon>Spermatophyta</taxon>
        <taxon>Magnoliopsida</taxon>
        <taxon>eudicotyledons</taxon>
        <taxon>Gunneridae</taxon>
        <taxon>Pentapetalae</taxon>
        <taxon>asterids</taxon>
        <taxon>Ericales</taxon>
        <taxon>Theaceae</taxon>
        <taxon>Camellia</taxon>
    </lineage>
</organism>
<dbReference type="Proteomes" id="UP001060215">
    <property type="component" value="Chromosome 2"/>
</dbReference>
<keyword evidence="2" id="KW-1185">Reference proteome</keyword>
<evidence type="ECO:0000313" key="2">
    <source>
        <dbReference type="Proteomes" id="UP001060215"/>
    </source>
</evidence>
<reference evidence="1 2" key="1">
    <citation type="journal article" date="2022" name="Plant J.">
        <title>Chromosome-level genome of Camellia lanceoleosa provides a valuable resource for understanding genome evolution and self-incompatibility.</title>
        <authorList>
            <person name="Gong W."/>
            <person name="Xiao S."/>
            <person name="Wang L."/>
            <person name="Liao Z."/>
            <person name="Chang Y."/>
            <person name="Mo W."/>
            <person name="Hu G."/>
            <person name="Li W."/>
            <person name="Zhao G."/>
            <person name="Zhu H."/>
            <person name="Hu X."/>
            <person name="Ji K."/>
            <person name="Xiang X."/>
            <person name="Song Q."/>
            <person name="Yuan D."/>
            <person name="Jin S."/>
            <person name="Zhang L."/>
        </authorList>
    </citation>
    <scope>NUCLEOTIDE SEQUENCE [LARGE SCALE GENOMIC DNA]</scope>
    <source>
        <strain evidence="1">SQ_2022a</strain>
    </source>
</reference>
<accession>A0ACC0I474</accession>
<gene>
    <name evidence="1" type="ORF">LOK49_LG04G02513</name>
</gene>
<sequence>MAEAQKELQDALATKEAEIRAADEKGYAKGAADVKKDYKKLVKQACNKASDLPLAWLPHTPSYEQSKILPNDKDMIRQNILSFIAQVPPLLRVQLSECLKTIINTDYLEQWLSLLQWVKRNLQDHQVFGALFVLRILSRKSRKKKEKRFVYYEYALFCA</sequence>
<comment type="caution">
    <text evidence="1">The sequence shown here is derived from an EMBL/GenBank/DDBJ whole genome shotgun (WGS) entry which is preliminary data.</text>
</comment>
<proteinExistence type="predicted"/>
<evidence type="ECO:0000313" key="1">
    <source>
        <dbReference type="EMBL" id="KAI8019753.1"/>
    </source>
</evidence>
<protein>
    <submittedName>
        <fullName evidence="1">Uncharacterized protein</fullName>
    </submittedName>
</protein>
<dbReference type="EMBL" id="CM045759">
    <property type="protein sequence ID" value="KAI8019753.1"/>
    <property type="molecule type" value="Genomic_DNA"/>
</dbReference>